<proteinExistence type="predicted"/>
<evidence type="ECO:0000256" key="1">
    <source>
        <dbReference type="SAM" id="SignalP"/>
    </source>
</evidence>
<gene>
    <name evidence="2" type="ORF">COV09_01830</name>
</gene>
<dbReference type="EMBL" id="PCYJ01000027">
    <property type="protein sequence ID" value="PIR45375.1"/>
    <property type="molecule type" value="Genomic_DNA"/>
</dbReference>
<accession>A0A2H0RHX1</accession>
<sequence>MKKALVILLALMMVVAMSGCPSGTNPPPAKTNDLMIVNNSNTYVDTIIIFTDPTDVDGSGQYYYPEETINPGEYFTITGFPDDVYYLYAWRTASDGQSVEAMVVTQQPFWMAGGEMAIFTITKMNMNGGEYNVVYSKIKTAEYQPPAPPIPPELVE</sequence>
<dbReference type="Proteomes" id="UP000230906">
    <property type="component" value="Unassembled WGS sequence"/>
</dbReference>
<organism evidence="2 3">
    <name type="scientific">Candidatus Vogelbacteria bacterium CG10_big_fil_rev_8_21_14_0_10_50_13</name>
    <dbReference type="NCBI Taxonomy" id="1975044"/>
    <lineage>
        <taxon>Bacteria</taxon>
        <taxon>Candidatus Vogeliibacteriota</taxon>
    </lineage>
</organism>
<comment type="caution">
    <text evidence="2">The sequence shown here is derived from an EMBL/GenBank/DDBJ whole genome shotgun (WGS) entry which is preliminary data.</text>
</comment>
<feature type="signal peptide" evidence="1">
    <location>
        <begin position="1"/>
        <end position="18"/>
    </location>
</feature>
<reference evidence="2 3" key="1">
    <citation type="submission" date="2017-09" db="EMBL/GenBank/DDBJ databases">
        <title>Depth-based differentiation of microbial function through sediment-hosted aquifers and enrichment of novel symbionts in the deep terrestrial subsurface.</title>
        <authorList>
            <person name="Probst A.J."/>
            <person name="Ladd B."/>
            <person name="Jarett J.K."/>
            <person name="Geller-Mcgrath D.E."/>
            <person name="Sieber C.M."/>
            <person name="Emerson J.B."/>
            <person name="Anantharaman K."/>
            <person name="Thomas B.C."/>
            <person name="Malmstrom R."/>
            <person name="Stieglmeier M."/>
            <person name="Klingl A."/>
            <person name="Woyke T."/>
            <person name="Ryan C.M."/>
            <person name="Banfield J.F."/>
        </authorList>
    </citation>
    <scope>NUCLEOTIDE SEQUENCE [LARGE SCALE GENOMIC DNA]</scope>
    <source>
        <strain evidence="2">CG10_big_fil_rev_8_21_14_0_10_50_13</strain>
    </source>
</reference>
<feature type="chain" id="PRO_5013809554" evidence="1">
    <location>
        <begin position="19"/>
        <end position="156"/>
    </location>
</feature>
<dbReference type="PROSITE" id="PS51257">
    <property type="entry name" value="PROKAR_LIPOPROTEIN"/>
    <property type="match status" value="1"/>
</dbReference>
<protein>
    <submittedName>
        <fullName evidence="2">Uncharacterized protein</fullName>
    </submittedName>
</protein>
<evidence type="ECO:0000313" key="3">
    <source>
        <dbReference type="Proteomes" id="UP000230906"/>
    </source>
</evidence>
<keyword evidence="1" id="KW-0732">Signal</keyword>
<dbReference type="AlphaFoldDB" id="A0A2H0RHX1"/>
<name>A0A2H0RHX1_9BACT</name>
<evidence type="ECO:0000313" key="2">
    <source>
        <dbReference type="EMBL" id="PIR45375.1"/>
    </source>
</evidence>